<dbReference type="Pfam" id="PF01839">
    <property type="entry name" value="FG-GAP"/>
    <property type="match status" value="1"/>
</dbReference>
<accession>A0A7H1B9K3</accession>
<dbReference type="AlphaFoldDB" id="A0A7H1B9K3"/>
<sequence>MNTRTRTLGISGALALALTLPLTACSGGDGASAGKTAPSALAAKKAHTQTRPIPEGKGSKVPSDFNGDGTPDLVLDDLAHKGLGDDPGIGIVYGREKHGPDPATRQLLSPAEYAAPTKGQIPAAFSSEAACDLNRDGFSDLVVSTDPPYDGQGRPPVPVQILFGSPTGISGKAVTLRIPDKARFGNDWPDQPVCGDFDDDGDGDLVIHASGGRLTFLPGPFTRAGAPRGTARLVQASGNVPAGPASDLDGDGADDVLVRAHTGTARSALVRGGPTGPGRPGAKYPAGEDVAFGRFGTTPGAAVLTTTGITLYGPQGAAGRTVKVPAPTGSALDAGDFDGDGRTDLVVSGDAGDPVRMVHGGTRLLSGPDVKGRVVAVADFDGDGKGDLVLQRAAADGDTDTVEVLRGVTEPAIASPDAALAFSTTVFTG</sequence>
<dbReference type="Proteomes" id="UP000516428">
    <property type="component" value="Chromosome"/>
</dbReference>
<feature type="region of interest" description="Disordered" evidence="2">
    <location>
        <begin position="29"/>
        <end position="68"/>
    </location>
</feature>
<keyword evidence="1 3" id="KW-0732">Signal</keyword>
<gene>
    <name evidence="4" type="ORF">IAG42_18610</name>
</gene>
<evidence type="ECO:0000313" key="5">
    <source>
        <dbReference type="Proteomes" id="UP000516428"/>
    </source>
</evidence>
<evidence type="ECO:0000256" key="2">
    <source>
        <dbReference type="SAM" id="MobiDB-lite"/>
    </source>
</evidence>
<dbReference type="KEGG" id="sxn:IAG42_18610"/>
<feature type="chain" id="PRO_5038844434" evidence="3">
    <location>
        <begin position="25"/>
        <end position="429"/>
    </location>
</feature>
<protein>
    <submittedName>
        <fullName evidence="4">VCBS repeat-containing protein</fullName>
    </submittedName>
</protein>
<evidence type="ECO:0000256" key="1">
    <source>
        <dbReference type="ARBA" id="ARBA00022729"/>
    </source>
</evidence>
<dbReference type="RefSeq" id="WP_188338103.1">
    <property type="nucleotide sequence ID" value="NZ_CP061281.1"/>
</dbReference>
<dbReference type="InterPro" id="IPR028994">
    <property type="entry name" value="Integrin_alpha_N"/>
</dbReference>
<reference evidence="4 5" key="1">
    <citation type="submission" date="2020-09" db="EMBL/GenBank/DDBJ databases">
        <title>A novel species.</title>
        <authorList>
            <person name="Gao J."/>
        </authorList>
    </citation>
    <scope>NUCLEOTIDE SEQUENCE [LARGE SCALE GENOMIC DNA]</scope>
    <source>
        <strain evidence="4 5">CRXT-Y-14</strain>
    </source>
</reference>
<evidence type="ECO:0000256" key="3">
    <source>
        <dbReference type="SAM" id="SignalP"/>
    </source>
</evidence>
<dbReference type="PANTHER" id="PTHR46580">
    <property type="entry name" value="SENSOR KINASE-RELATED"/>
    <property type="match status" value="1"/>
</dbReference>
<dbReference type="InterPro" id="IPR013517">
    <property type="entry name" value="FG-GAP"/>
</dbReference>
<dbReference type="Gene3D" id="2.130.10.130">
    <property type="entry name" value="Integrin alpha, N-terminal"/>
    <property type="match status" value="2"/>
</dbReference>
<name>A0A7H1B9K3_9ACTN</name>
<proteinExistence type="predicted"/>
<keyword evidence="5" id="KW-1185">Reference proteome</keyword>
<dbReference type="SUPFAM" id="SSF69318">
    <property type="entry name" value="Integrin alpha N-terminal domain"/>
    <property type="match status" value="1"/>
</dbReference>
<organism evidence="4 5">
    <name type="scientific">Streptomyces xanthii</name>
    <dbReference type="NCBI Taxonomy" id="2768069"/>
    <lineage>
        <taxon>Bacteria</taxon>
        <taxon>Bacillati</taxon>
        <taxon>Actinomycetota</taxon>
        <taxon>Actinomycetes</taxon>
        <taxon>Kitasatosporales</taxon>
        <taxon>Streptomycetaceae</taxon>
        <taxon>Streptomyces</taxon>
    </lineage>
</organism>
<evidence type="ECO:0000313" key="4">
    <source>
        <dbReference type="EMBL" id="QNS05408.1"/>
    </source>
</evidence>
<feature type="signal peptide" evidence="3">
    <location>
        <begin position="1"/>
        <end position="24"/>
    </location>
</feature>
<dbReference type="EMBL" id="CP061281">
    <property type="protein sequence ID" value="QNS05408.1"/>
    <property type="molecule type" value="Genomic_DNA"/>
</dbReference>